<evidence type="ECO:0000256" key="10">
    <source>
        <dbReference type="ARBA" id="ARBA00038341"/>
    </source>
</evidence>
<evidence type="ECO:0000256" key="11">
    <source>
        <dbReference type="ARBA" id="ARBA00054890"/>
    </source>
</evidence>
<comment type="caution">
    <text evidence="16">The sequence shown here is derived from an EMBL/GenBank/DDBJ whole genome shotgun (WGS) entry which is preliminary data.</text>
</comment>
<dbReference type="InterPro" id="IPR038770">
    <property type="entry name" value="Na+/solute_symporter_sf"/>
</dbReference>
<evidence type="ECO:0000256" key="4">
    <source>
        <dbReference type="ARBA" id="ARBA00022538"/>
    </source>
</evidence>
<dbReference type="GO" id="GO:1902600">
    <property type="term" value="P:proton transmembrane transport"/>
    <property type="evidence" value="ECO:0007669"/>
    <property type="project" value="InterPro"/>
</dbReference>
<protein>
    <recommendedName>
        <fullName evidence="18">Cation/H+ exchanger domain-containing protein</fullName>
    </recommendedName>
</protein>
<reference evidence="16 17" key="1">
    <citation type="journal article" date="2020" name="Nat. Commun.">
        <title>Genome of Tripterygium wilfordii and identification of cytochrome P450 involved in triptolide biosynthesis.</title>
        <authorList>
            <person name="Tu L."/>
            <person name="Su P."/>
            <person name="Zhang Z."/>
            <person name="Gao L."/>
            <person name="Wang J."/>
            <person name="Hu T."/>
            <person name="Zhou J."/>
            <person name="Zhang Y."/>
            <person name="Zhao Y."/>
            <person name="Liu Y."/>
            <person name="Song Y."/>
            <person name="Tong Y."/>
            <person name="Lu Y."/>
            <person name="Yang J."/>
            <person name="Xu C."/>
            <person name="Jia M."/>
            <person name="Peters R.J."/>
            <person name="Huang L."/>
            <person name="Gao W."/>
        </authorList>
    </citation>
    <scope>NUCLEOTIDE SEQUENCE [LARGE SCALE GENOMIC DNA]</scope>
    <source>
        <strain evidence="17">cv. XIE 37</strain>
        <tissue evidence="16">Leaf</tissue>
    </source>
</reference>
<evidence type="ECO:0000256" key="2">
    <source>
        <dbReference type="ARBA" id="ARBA00022448"/>
    </source>
</evidence>
<dbReference type="InterPro" id="IPR057291">
    <property type="entry name" value="CHX17_2nd"/>
</dbReference>
<evidence type="ECO:0008006" key="18">
    <source>
        <dbReference type="Google" id="ProtNLM"/>
    </source>
</evidence>
<dbReference type="InterPro" id="IPR006153">
    <property type="entry name" value="Cation/H_exchanger_TM"/>
</dbReference>
<evidence type="ECO:0000256" key="12">
    <source>
        <dbReference type="SAM" id="MobiDB-lite"/>
    </source>
</evidence>
<evidence type="ECO:0000256" key="3">
    <source>
        <dbReference type="ARBA" id="ARBA00022449"/>
    </source>
</evidence>
<feature type="transmembrane region" description="Helical" evidence="13">
    <location>
        <begin position="270"/>
        <end position="289"/>
    </location>
</feature>
<dbReference type="FunFam" id="1.20.1530.20:FF:000022">
    <property type="entry name" value="Cation/H(+) antiporter 24"/>
    <property type="match status" value="1"/>
</dbReference>
<proteinExistence type="inferred from homology"/>
<feature type="transmembrane region" description="Helical" evidence="13">
    <location>
        <begin position="455"/>
        <end position="476"/>
    </location>
</feature>
<evidence type="ECO:0000256" key="7">
    <source>
        <dbReference type="ARBA" id="ARBA00022989"/>
    </source>
</evidence>
<evidence type="ECO:0000256" key="6">
    <source>
        <dbReference type="ARBA" id="ARBA00022958"/>
    </source>
</evidence>
<evidence type="ECO:0000259" key="15">
    <source>
        <dbReference type="Pfam" id="PF23256"/>
    </source>
</evidence>
<keyword evidence="9 13" id="KW-0472">Membrane</keyword>
<dbReference type="GO" id="GO:0015297">
    <property type="term" value="F:antiporter activity"/>
    <property type="evidence" value="ECO:0007669"/>
    <property type="project" value="UniProtKB-KW"/>
</dbReference>
<evidence type="ECO:0000256" key="1">
    <source>
        <dbReference type="ARBA" id="ARBA00004141"/>
    </source>
</evidence>
<dbReference type="GO" id="GO:0006813">
    <property type="term" value="P:potassium ion transport"/>
    <property type="evidence" value="ECO:0007669"/>
    <property type="project" value="UniProtKB-KW"/>
</dbReference>
<evidence type="ECO:0000259" key="14">
    <source>
        <dbReference type="Pfam" id="PF00999"/>
    </source>
</evidence>
<keyword evidence="2" id="KW-0813">Transport</keyword>
<keyword evidence="6" id="KW-0630">Potassium</keyword>
<feature type="transmembrane region" description="Helical" evidence="13">
    <location>
        <begin position="238"/>
        <end position="258"/>
    </location>
</feature>
<dbReference type="AlphaFoldDB" id="A0A7J7BWV5"/>
<keyword evidence="5 13" id="KW-0812">Transmembrane</keyword>
<dbReference type="GO" id="GO:0006885">
    <property type="term" value="P:regulation of pH"/>
    <property type="evidence" value="ECO:0007669"/>
    <property type="project" value="TreeGrafter"/>
</dbReference>
<dbReference type="Proteomes" id="UP000593562">
    <property type="component" value="Unassembled WGS sequence"/>
</dbReference>
<dbReference type="InParanoid" id="A0A7J7BWV5"/>
<dbReference type="Pfam" id="PF00999">
    <property type="entry name" value="Na_H_Exchanger"/>
    <property type="match status" value="1"/>
</dbReference>
<evidence type="ECO:0000256" key="13">
    <source>
        <dbReference type="SAM" id="Phobius"/>
    </source>
</evidence>
<feature type="transmembrane region" description="Helical" evidence="13">
    <location>
        <begin position="76"/>
        <end position="94"/>
    </location>
</feature>
<dbReference type="Gene3D" id="1.20.1530.20">
    <property type="match status" value="1"/>
</dbReference>
<comment type="subcellular location">
    <subcellularLocation>
        <location evidence="1">Membrane</location>
        <topology evidence="1">Multi-pass membrane protein</topology>
    </subcellularLocation>
</comment>
<accession>A0A7J7BWV5</accession>
<evidence type="ECO:0000256" key="5">
    <source>
        <dbReference type="ARBA" id="ARBA00022692"/>
    </source>
</evidence>
<keyword evidence="8" id="KW-0406">Ion transport</keyword>
<dbReference type="GO" id="GO:0016020">
    <property type="term" value="C:membrane"/>
    <property type="evidence" value="ECO:0007669"/>
    <property type="project" value="UniProtKB-SubCell"/>
</dbReference>
<comment type="similarity">
    <text evidence="10">Belongs to the monovalent cation:proton antiporter 2 (CPA2) transporter (TC 2.A.37) family. CHX (TC 2.A.37.4) subfamily.</text>
</comment>
<keyword evidence="4" id="KW-0633">Potassium transport</keyword>
<dbReference type="EMBL" id="JAAARO010000022">
    <property type="protein sequence ID" value="KAF5726390.1"/>
    <property type="molecule type" value="Genomic_DNA"/>
</dbReference>
<name>A0A7J7BWV5_TRIWF</name>
<keyword evidence="17" id="KW-1185">Reference proteome</keyword>
<keyword evidence="3" id="KW-0050">Antiport</keyword>
<evidence type="ECO:0000256" key="9">
    <source>
        <dbReference type="ARBA" id="ARBA00023136"/>
    </source>
</evidence>
<evidence type="ECO:0000313" key="17">
    <source>
        <dbReference type="Proteomes" id="UP000593562"/>
    </source>
</evidence>
<feature type="transmembrane region" description="Helical" evidence="13">
    <location>
        <begin position="173"/>
        <end position="193"/>
    </location>
</feature>
<gene>
    <name evidence="16" type="ORF">HS088_TW22G00068</name>
</gene>
<dbReference type="InterPro" id="IPR050794">
    <property type="entry name" value="CPA2_transporter"/>
</dbReference>
<feature type="compositionally biased region" description="Gly residues" evidence="12">
    <location>
        <begin position="679"/>
        <end position="690"/>
    </location>
</feature>
<evidence type="ECO:0000313" key="16">
    <source>
        <dbReference type="EMBL" id="KAF5726390.1"/>
    </source>
</evidence>
<dbReference type="PANTHER" id="PTHR32468">
    <property type="entry name" value="CATION/H + ANTIPORTER"/>
    <property type="match status" value="1"/>
</dbReference>
<feature type="transmembrane region" description="Helical" evidence="13">
    <location>
        <begin position="205"/>
        <end position="226"/>
    </location>
</feature>
<feature type="transmembrane region" description="Helical" evidence="13">
    <location>
        <begin position="423"/>
        <end position="443"/>
    </location>
</feature>
<dbReference type="PANTHER" id="PTHR32468:SF109">
    <property type="entry name" value="CATION_H(+) ANTIPORTER 24-RELATED"/>
    <property type="match status" value="1"/>
</dbReference>
<sequence length="690" mass="75937">MVRFIPGNHSLPTSESWQFGNSGNNQKMVAEVEPVGAHRMSFGFPDKLPPGFPVLCLQSDRGHPLGIFQGDPLSNSFGLILLEIAIVVVASRVVRFLLKPLKQPRVVSDLIGGIFVGPSLLGRNKTFSTRLFPENTKFVVRNMGIMGFMYFLFISGVKMDLTLVKKSGRKHVAIATFGVLAPLLAVLGLAYIIRPQMDKELAKHSSIGAVASSVAIPAFPVLFPILKELNLLSSEVGRMALSTAIISDAIGLNAIVAFEAIKQGEADSKSAIWYVISTIVLAIFMVTAVRKFMIWIIERTPEGKPVDQSYVTVILLGVLIIGFLTDMFGIAIANGSLWLGLVIPDGPPLGSTLVDKTETFIMEILMPFSFAYIGLFTDVYSMASIGWSGVAPLFYMVLIGYAFKFIATLLPSLFYNIPLRDSLTLSLIMSLRGQVEILVYVHWMDKKIVGIPRFSLMILLTLAVTAVATPLIAVFYDPTRPYMVNKRRTIQHTPPNTEMGIVLCIHDRESVNGLINLLEISYPTTTSRFDVYAIHLVELLGRAAPVFVDHDKEEEDDRRSNAHTADDTIYSALKLYQEVRAEFVNIHTFTVQAPKRTMYQNICEMALLNKATIIIIPYHKEHLDDVTGTEIVRRGIQSVNSSVLAHAPCSVGVLVDKGELRHPIVGRRDGSLETVRSGPGNGGSTGHLLR</sequence>
<feature type="transmembrane region" description="Helical" evidence="13">
    <location>
        <begin position="393"/>
        <end position="417"/>
    </location>
</feature>
<evidence type="ECO:0000256" key="8">
    <source>
        <dbReference type="ARBA" id="ARBA00023065"/>
    </source>
</evidence>
<feature type="domain" description="Cation/H+ exchanger transmembrane" evidence="14">
    <location>
        <begin position="91"/>
        <end position="471"/>
    </location>
</feature>
<keyword evidence="7 13" id="KW-1133">Transmembrane helix</keyword>
<feature type="domain" description="Cation/H(+) antiporter central" evidence="15">
    <location>
        <begin position="528"/>
        <end position="658"/>
    </location>
</feature>
<feature type="transmembrane region" description="Helical" evidence="13">
    <location>
        <begin position="360"/>
        <end position="381"/>
    </location>
</feature>
<feature type="region of interest" description="Disordered" evidence="12">
    <location>
        <begin position="666"/>
        <end position="690"/>
    </location>
</feature>
<comment type="function">
    <text evidence="11">May operate as a cation/H(+) antiporter.</text>
</comment>
<organism evidence="16 17">
    <name type="scientific">Tripterygium wilfordii</name>
    <name type="common">Thunder God vine</name>
    <dbReference type="NCBI Taxonomy" id="458696"/>
    <lineage>
        <taxon>Eukaryota</taxon>
        <taxon>Viridiplantae</taxon>
        <taxon>Streptophyta</taxon>
        <taxon>Embryophyta</taxon>
        <taxon>Tracheophyta</taxon>
        <taxon>Spermatophyta</taxon>
        <taxon>Magnoliopsida</taxon>
        <taxon>eudicotyledons</taxon>
        <taxon>Gunneridae</taxon>
        <taxon>Pentapetalae</taxon>
        <taxon>rosids</taxon>
        <taxon>fabids</taxon>
        <taxon>Celastrales</taxon>
        <taxon>Celastraceae</taxon>
        <taxon>Tripterygium</taxon>
    </lineage>
</organism>
<feature type="transmembrane region" description="Helical" evidence="13">
    <location>
        <begin position="143"/>
        <end position="161"/>
    </location>
</feature>
<dbReference type="Pfam" id="PF23256">
    <property type="entry name" value="CHX17_2nd"/>
    <property type="match status" value="1"/>
</dbReference>
<feature type="transmembrane region" description="Helical" evidence="13">
    <location>
        <begin position="310"/>
        <end position="340"/>
    </location>
</feature>
<dbReference type="GO" id="GO:0012505">
    <property type="term" value="C:endomembrane system"/>
    <property type="evidence" value="ECO:0007669"/>
    <property type="project" value="TreeGrafter"/>
</dbReference>